<gene>
    <name evidence="3" type="ORF">D9548_10345</name>
</gene>
<dbReference type="InterPro" id="IPR051532">
    <property type="entry name" value="Ester_Hydrolysis_Enzymes"/>
</dbReference>
<organism evidence="3 4">
    <name type="scientific">Geobacillus stearothermophilus</name>
    <name type="common">Bacillus stearothermophilus</name>
    <dbReference type="NCBI Taxonomy" id="1422"/>
    <lineage>
        <taxon>Bacteria</taxon>
        <taxon>Bacillati</taxon>
        <taxon>Bacillota</taxon>
        <taxon>Bacilli</taxon>
        <taxon>Bacillales</taxon>
        <taxon>Anoxybacillaceae</taxon>
        <taxon>Geobacillus</taxon>
    </lineage>
</organism>
<evidence type="ECO:0000256" key="1">
    <source>
        <dbReference type="SAM" id="Phobius"/>
    </source>
</evidence>
<dbReference type="SUPFAM" id="SSF52266">
    <property type="entry name" value="SGNH hydrolase"/>
    <property type="match status" value="1"/>
</dbReference>
<dbReference type="PANTHER" id="PTHR30383:SF27">
    <property type="entry name" value="SPORE GERMINATION LIPASE LIPC"/>
    <property type="match status" value="1"/>
</dbReference>
<reference evidence="3 4" key="1">
    <citation type="submission" date="2018-10" db="EMBL/GenBank/DDBJ databases">
        <title>Geobacillus stearothermophilus in processing lines of powdered infant formula.</title>
        <authorList>
            <person name="Rhee M.S."/>
            <person name="Choi I.-G."/>
            <person name="Cho T.J."/>
            <person name="Park B."/>
        </authorList>
    </citation>
    <scope>NUCLEOTIDE SEQUENCE [LARGE SCALE GENOMIC DNA]</scope>
    <source>
        <strain evidence="3 4">FHS-PPGT130</strain>
    </source>
</reference>
<keyword evidence="1" id="KW-1133">Transmembrane helix</keyword>
<dbReference type="InterPro" id="IPR013830">
    <property type="entry name" value="SGNH_hydro"/>
</dbReference>
<evidence type="ECO:0000313" key="3">
    <source>
        <dbReference type="EMBL" id="RLQ13637.1"/>
    </source>
</evidence>
<evidence type="ECO:0000259" key="2">
    <source>
        <dbReference type="Pfam" id="PF13472"/>
    </source>
</evidence>
<dbReference type="GO" id="GO:0004622">
    <property type="term" value="F:phosphatidylcholine lysophospholipase activity"/>
    <property type="evidence" value="ECO:0007669"/>
    <property type="project" value="TreeGrafter"/>
</dbReference>
<name>A0A3L7D5R6_GEOSE</name>
<dbReference type="PANTHER" id="PTHR30383">
    <property type="entry name" value="THIOESTERASE 1/PROTEASE 1/LYSOPHOSPHOLIPASE L1"/>
    <property type="match status" value="1"/>
</dbReference>
<protein>
    <submittedName>
        <fullName evidence="3">GDSL family lipase</fullName>
    </submittedName>
</protein>
<proteinExistence type="predicted"/>
<keyword evidence="1" id="KW-0812">Transmembrane</keyword>
<dbReference type="Pfam" id="PF13472">
    <property type="entry name" value="Lipase_GDSL_2"/>
    <property type="match status" value="1"/>
</dbReference>
<dbReference type="InterPro" id="IPR036514">
    <property type="entry name" value="SGNH_hydro_sf"/>
</dbReference>
<accession>A0A3L7D5R6</accession>
<dbReference type="Proteomes" id="UP000266922">
    <property type="component" value="Unassembled WGS sequence"/>
</dbReference>
<dbReference type="EMBL" id="RCTJ01000036">
    <property type="protein sequence ID" value="RLQ13637.1"/>
    <property type="molecule type" value="Genomic_DNA"/>
</dbReference>
<comment type="caution">
    <text evidence="3">The sequence shown here is derived from an EMBL/GenBank/DDBJ whole genome shotgun (WGS) entry which is preliminary data.</text>
</comment>
<dbReference type="CDD" id="cd04506">
    <property type="entry name" value="SGNH_hydrolase_YpmR_like"/>
    <property type="match status" value="1"/>
</dbReference>
<feature type="domain" description="SGNH hydrolase-type esterase" evidence="2">
    <location>
        <begin position="75"/>
        <end position="263"/>
    </location>
</feature>
<evidence type="ECO:0000313" key="4">
    <source>
        <dbReference type="Proteomes" id="UP000266922"/>
    </source>
</evidence>
<dbReference type="Gene3D" id="3.40.50.1110">
    <property type="entry name" value="SGNH hydrolase"/>
    <property type="match status" value="1"/>
</dbReference>
<dbReference type="OrthoDB" id="252349at2"/>
<sequence>MRQKRLPPFCLLFVFPLVAAKGRCQTMRRWGWLLCCWLLAGCVALSAGGKPERPHEAAVKQTEAKPLPKDIHLVALGDSLTEGVGDGERKGGYVGRLVPLLAAEDGVRTVTVTNAGKRGRRITELEPVIRAHQAELERAHIVMITIGGNDVMNVVRAHFFDLSYERFANESQRFAERLDHLLMLLRTINPDAVVVLIGLYNPFSATLPNIPEIDDVIAEWNRTSQAVVSRYPRTIFVDIQDMFANRDDLLHRDEFHPNAEGYAQMAVRVYESLDARKEWWAN</sequence>
<dbReference type="AlphaFoldDB" id="A0A3L7D5R6"/>
<feature type="transmembrane region" description="Helical" evidence="1">
    <location>
        <begin position="30"/>
        <end position="48"/>
    </location>
</feature>
<keyword evidence="1" id="KW-0472">Membrane</keyword>